<keyword evidence="2" id="KW-1185">Reference proteome</keyword>
<protein>
    <submittedName>
        <fullName evidence="1">Uncharacterized protein</fullName>
    </submittedName>
</protein>
<evidence type="ECO:0000313" key="2">
    <source>
        <dbReference type="Proteomes" id="UP000026962"/>
    </source>
</evidence>
<dbReference type="Proteomes" id="UP000026962">
    <property type="component" value="Chromosome 6"/>
</dbReference>
<evidence type="ECO:0000313" key="1">
    <source>
        <dbReference type="EnsemblPlants" id="OPUNC06G19200.1"/>
    </source>
</evidence>
<organism evidence="1">
    <name type="scientific">Oryza punctata</name>
    <name type="common">Red rice</name>
    <dbReference type="NCBI Taxonomy" id="4537"/>
    <lineage>
        <taxon>Eukaryota</taxon>
        <taxon>Viridiplantae</taxon>
        <taxon>Streptophyta</taxon>
        <taxon>Embryophyta</taxon>
        <taxon>Tracheophyta</taxon>
        <taxon>Spermatophyta</taxon>
        <taxon>Magnoliopsida</taxon>
        <taxon>Liliopsida</taxon>
        <taxon>Poales</taxon>
        <taxon>Poaceae</taxon>
        <taxon>BOP clade</taxon>
        <taxon>Oryzoideae</taxon>
        <taxon>Oryzeae</taxon>
        <taxon>Oryzinae</taxon>
        <taxon>Oryza</taxon>
    </lineage>
</organism>
<proteinExistence type="predicted"/>
<reference evidence="1" key="1">
    <citation type="submission" date="2015-06" db="UniProtKB">
        <authorList>
            <consortium name="EnsemblPlants"/>
        </authorList>
    </citation>
    <scope>IDENTIFICATION</scope>
</reference>
<dbReference type="EnsemblPlants" id="OPUNC06G19200.1">
    <property type="protein sequence ID" value="OPUNC06G19200.1"/>
    <property type="gene ID" value="OPUNC06G19200"/>
</dbReference>
<reference evidence="1" key="2">
    <citation type="submission" date="2018-05" db="EMBL/GenBank/DDBJ databases">
        <title>OpunRS2 (Oryza punctata Reference Sequence Version 2).</title>
        <authorList>
            <person name="Zhang J."/>
            <person name="Kudrna D."/>
            <person name="Lee S."/>
            <person name="Talag J."/>
            <person name="Welchert J."/>
            <person name="Wing R.A."/>
        </authorList>
    </citation>
    <scope>NUCLEOTIDE SEQUENCE [LARGE SCALE GENOMIC DNA]</scope>
</reference>
<sequence length="8" mass="1031">MIFSSHYF</sequence>
<dbReference type="Gramene" id="OPUNC06G19200.1">
    <property type="protein sequence ID" value="OPUNC06G19200.1"/>
    <property type="gene ID" value="OPUNC06G19200"/>
</dbReference>
<accession>A0A0G2KBQ3</accession>
<name>A0A0G2KBQ3_ORYPU</name>